<keyword evidence="10" id="KW-0732">Signal</keyword>
<feature type="chain" id="PRO_5042881561" description="Polygalacturonase" evidence="10">
    <location>
        <begin position="20"/>
        <end position="388"/>
    </location>
</feature>
<comment type="subcellular location">
    <subcellularLocation>
        <location evidence="1">Secreted</location>
        <location evidence="1">Cell wall</location>
    </subcellularLocation>
</comment>
<dbReference type="GO" id="GO:0071555">
    <property type="term" value="P:cell wall organization"/>
    <property type="evidence" value="ECO:0007669"/>
    <property type="project" value="UniProtKB-KW"/>
</dbReference>
<dbReference type="Gene3D" id="2.160.20.10">
    <property type="entry name" value="Single-stranded right-handed beta-helix, Pectin lyase-like"/>
    <property type="match status" value="1"/>
</dbReference>
<dbReference type="InterPro" id="IPR011050">
    <property type="entry name" value="Pectin_lyase_fold/virulence"/>
</dbReference>
<dbReference type="SUPFAM" id="SSF51126">
    <property type="entry name" value="Pectin lyase-like"/>
    <property type="match status" value="1"/>
</dbReference>
<keyword evidence="6 9" id="KW-0326">Glycosidase</keyword>
<keyword evidence="12" id="KW-1185">Reference proteome</keyword>
<evidence type="ECO:0000256" key="4">
    <source>
        <dbReference type="ARBA" id="ARBA00022525"/>
    </source>
</evidence>
<comment type="caution">
    <text evidence="11">The sequence shown here is derived from an EMBL/GenBank/DDBJ whole genome shotgun (WGS) entry which is preliminary data.</text>
</comment>
<dbReference type="InterPro" id="IPR000743">
    <property type="entry name" value="Glyco_hydro_28"/>
</dbReference>
<feature type="signal peptide" evidence="10">
    <location>
        <begin position="1"/>
        <end position="19"/>
    </location>
</feature>
<dbReference type="PANTHER" id="PTHR31375">
    <property type="match status" value="1"/>
</dbReference>
<dbReference type="AlphaFoldDB" id="A0AAN9RTB0"/>
<evidence type="ECO:0000256" key="10">
    <source>
        <dbReference type="SAM" id="SignalP"/>
    </source>
</evidence>
<dbReference type="InterPro" id="IPR006626">
    <property type="entry name" value="PbH1"/>
</dbReference>
<evidence type="ECO:0008006" key="13">
    <source>
        <dbReference type="Google" id="ProtNLM"/>
    </source>
</evidence>
<organism evidence="11 12">
    <name type="scientific">Phaseolus coccineus</name>
    <name type="common">Scarlet runner bean</name>
    <name type="synonym">Phaseolus multiflorus</name>
    <dbReference type="NCBI Taxonomy" id="3886"/>
    <lineage>
        <taxon>Eukaryota</taxon>
        <taxon>Viridiplantae</taxon>
        <taxon>Streptophyta</taxon>
        <taxon>Embryophyta</taxon>
        <taxon>Tracheophyta</taxon>
        <taxon>Spermatophyta</taxon>
        <taxon>Magnoliopsida</taxon>
        <taxon>eudicotyledons</taxon>
        <taxon>Gunneridae</taxon>
        <taxon>Pentapetalae</taxon>
        <taxon>rosids</taxon>
        <taxon>fabids</taxon>
        <taxon>Fabales</taxon>
        <taxon>Fabaceae</taxon>
        <taxon>Papilionoideae</taxon>
        <taxon>50 kb inversion clade</taxon>
        <taxon>NPAAA clade</taxon>
        <taxon>indigoferoid/millettioid clade</taxon>
        <taxon>Phaseoleae</taxon>
        <taxon>Phaseolus</taxon>
    </lineage>
</organism>
<proteinExistence type="inferred from homology"/>
<evidence type="ECO:0000256" key="5">
    <source>
        <dbReference type="ARBA" id="ARBA00022801"/>
    </source>
</evidence>
<keyword evidence="7" id="KW-0961">Cell wall biogenesis/degradation</keyword>
<gene>
    <name evidence="11" type="ORF">VNO80_01841</name>
</gene>
<feature type="active site" evidence="8">
    <location>
        <position position="240"/>
    </location>
</feature>
<sequence length="388" mass="41889">MQNLIICALLLAFISPFICIGFNVTIDAYNVIDFGAKGDGKTDDSQAFLRAWESTCGAEGMRSLVIPQNYKFLLSPLKFKGPCNASSIQIQIRGKIVAPAKNEWVSYYFTWILMTNVNGLIVDGSEGLIDGLGSTWWPCKPCQRPSVITFNACNDLRVSNLRIVNSPRSHINVNDCVNAIFSAISIHSPVNSPNTDGFNVYASKNIWIRDSTIASGDDCIGISGNSSYVNVTGIACGPGHGISIGSLGKGSDNTAEQIYVQNCNFTGTTNGARIKTFPNGSGYARGITFEQIKLIKARNPIIIDQFYDDYSPTDKGVEVSGITFRGFDGTCVHDEAITLNCGPQGCFNITLDQIKIVSYEQGKQVYCSGKNAHGTVTSTTPNCSCLSP</sequence>
<dbReference type="GO" id="GO:0004650">
    <property type="term" value="F:polygalacturonase activity"/>
    <property type="evidence" value="ECO:0007669"/>
    <property type="project" value="InterPro"/>
</dbReference>
<accession>A0AAN9RTB0</accession>
<evidence type="ECO:0000256" key="9">
    <source>
        <dbReference type="RuleBase" id="RU361169"/>
    </source>
</evidence>
<comment type="similarity">
    <text evidence="2 9">Belongs to the glycosyl hydrolase 28 family.</text>
</comment>
<dbReference type="EMBL" id="JAYMYR010000001">
    <property type="protein sequence ID" value="KAK7382779.1"/>
    <property type="molecule type" value="Genomic_DNA"/>
</dbReference>
<evidence type="ECO:0000313" key="11">
    <source>
        <dbReference type="EMBL" id="KAK7382779.1"/>
    </source>
</evidence>
<dbReference type="Pfam" id="PF00295">
    <property type="entry name" value="Glyco_hydro_28"/>
    <property type="match status" value="1"/>
</dbReference>
<evidence type="ECO:0000256" key="6">
    <source>
        <dbReference type="ARBA" id="ARBA00023295"/>
    </source>
</evidence>
<evidence type="ECO:0000313" key="12">
    <source>
        <dbReference type="Proteomes" id="UP001374584"/>
    </source>
</evidence>
<reference evidence="11 12" key="1">
    <citation type="submission" date="2024-01" db="EMBL/GenBank/DDBJ databases">
        <title>The genomes of 5 underutilized Papilionoideae crops provide insights into root nodulation and disease resistanc.</title>
        <authorList>
            <person name="Jiang F."/>
        </authorList>
    </citation>
    <scope>NUCLEOTIDE SEQUENCE [LARGE SCALE GENOMIC DNA]</scope>
    <source>
        <strain evidence="11">JINMINGXINNONG_FW02</strain>
        <tissue evidence="11">Leaves</tissue>
    </source>
</reference>
<dbReference type="GO" id="GO:0005975">
    <property type="term" value="P:carbohydrate metabolic process"/>
    <property type="evidence" value="ECO:0007669"/>
    <property type="project" value="InterPro"/>
</dbReference>
<evidence type="ECO:0000256" key="7">
    <source>
        <dbReference type="ARBA" id="ARBA00023316"/>
    </source>
</evidence>
<evidence type="ECO:0000256" key="1">
    <source>
        <dbReference type="ARBA" id="ARBA00004191"/>
    </source>
</evidence>
<evidence type="ECO:0000256" key="3">
    <source>
        <dbReference type="ARBA" id="ARBA00022512"/>
    </source>
</evidence>
<keyword evidence="3" id="KW-0134">Cell wall</keyword>
<name>A0AAN9RTB0_PHACN</name>
<evidence type="ECO:0000256" key="2">
    <source>
        <dbReference type="ARBA" id="ARBA00008834"/>
    </source>
</evidence>
<keyword evidence="4" id="KW-0964">Secreted</keyword>
<dbReference type="InterPro" id="IPR012334">
    <property type="entry name" value="Pectin_lyas_fold"/>
</dbReference>
<keyword evidence="5 9" id="KW-0378">Hydrolase</keyword>
<dbReference type="Proteomes" id="UP001374584">
    <property type="component" value="Unassembled WGS sequence"/>
</dbReference>
<dbReference type="SMART" id="SM00710">
    <property type="entry name" value="PbH1"/>
    <property type="match status" value="6"/>
</dbReference>
<dbReference type="PROSITE" id="PS00502">
    <property type="entry name" value="POLYGALACTURONASE"/>
    <property type="match status" value="1"/>
</dbReference>
<protein>
    <recommendedName>
        <fullName evidence="13">Polygalacturonase</fullName>
    </recommendedName>
</protein>
<evidence type="ECO:0000256" key="8">
    <source>
        <dbReference type="PROSITE-ProRule" id="PRU10052"/>
    </source>
</evidence>